<gene>
    <name evidence="1" type="ORF">BSU_19915</name>
</gene>
<dbReference type="EnsemblBacteria" id="SOX90565">
    <property type="protein sequence ID" value="SOX90565"/>
    <property type="gene ID" value="BSU_19915"/>
</dbReference>
<evidence type="ECO:0000313" key="1">
    <source>
        <dbReference type="EMBL" id="SOX90565.1"/>
    </source>
</evidence>
<dbReference type="InParanoid" id="A0A2K4Z9J6"/>
<evidence type="ECO:0000313" key="2">
    <source>
        <dbReference type="Proteomes" id="UP000001570"/>
    </source>
</evidence>
<accession>A0A2K4Z9J6</accession>
<organism evidence="1 2">
    <name type="scientific">Bacillus subtilis (strain 168)</name>
    <dbReference type="NCBI Taxonomy" id="224308"/>
    <lineage>
        <taxon>Bacteria</taxon>
        <taxon>Bacillati</taxon>
        <taxon>Bacillota</taxon>
        <taxon>Bacilli</taxon>
        <taxon>Bacillales</taxon>
        <taxon>Bacillaceae</taxon>
        <taxon>Bacillus</taxon>
    </lineage>
</organism>
<reference evidence="1 2" key="1">
    <citation type="journal article" date="1997" name="Nature">
        <title>The complete genome sequence of the Gram-positive bacterium Bacillus subtilis.</title>
        <authorList>
            <person name="Kunst F."/>
            <person name="Ogasawara N."/>
            <person name="Moszer I."/>
            <person name="Albertini A.M."/>
            <person name="Alloni G."/>
            <person name="Azevedo V."/>
            <person name="Bertero M.G."/>
            <person name="Bessieres P."/>
            <person name="Bolotin A."/>
            <person name="Borchert S."/>
            <person name="Borriss R."/>
            <person name="Boursier L."/>
            <person name="Brans A."/>
            <person name="Braun M."/>
            <person name="Brignell S.C."/>
            <person name="Bron S."/>
            <person name="Brouillet S."/>
            <person name="Bruschi C.V."/>
            <person name="Caldwell B."/>
            <person name="Capuano V."/>
            <person name="Carter N.M."/>
            <person name="Choi S.K."/>
            <person name="Codani J.J."/>
            <person name="Connerton I.F."/>
            <person name="Cummings N.J."/>
            <person name="Daniel R.A."/>
            <person name="Denizot F."/>
            <person name="Devine K.M."/>
            <person name="Dusterhoft A."/>
            <person name="Ehrlich S.D."/>
            <person name="Emmerson P.T."/>
            <person name="Entian K.D."/>
            <person name="Errington J."/>
            <person name="Fabret C."/>
            <person name="Ferrari E."/>
            <person name="Foulger D."/>
            <person name="Fritz C."/>
            <person name="Fujita M."/>
            <person name="Fujita Y."/>
            <person name="Fuma S."/>
            <person name="Galizzi A."/>
            <person name="Galleron N."/>
            <person name="Ghim S.Y."/>
            <person name="Glaser P."/>
            <person name="Goffeau A."/>
            <person name="Golightly E.J."/>
            <person name="Grandi G."/>
            <person name="Guiseppi G."/>
            <person name="Guy B.J."/>
            <person name="Haga K."/>
            <person name="Haiech J."/>
            <person name="Harwood C.R."/>
            <person name="Henaut A."/>
            <person name="Hilbert H."/>
            <person name="Holsappel S."/>
            <person name="Hosono S."/>
            <person name="Hullo M.F."/>
            <person name="Itaya M."/>
            <person name="Jones L."/>
            <person name="Joris B."/>
            <person name="Karamata D."/>
            <person name="Kasahara Y."/>
            <person name="Klaerr-Blanchard M."/>
            <person name="Klein C."/>
            <person name="Kobayashi Y."/>
            <person name="Koetter P."/>
            <person name="Koningstein G."/>
            <person name="Krogh S."/>
            <person name="Kumano M."/>
            <person name="Kurita K."/>
            <person name="Lapidus A."/>
            <person name="Lardinois S."/>
            <person name="Lauber J."/>
            <person name="Lazarevic V."/>
            <person name="Lee S.M."/>
            <person name="Levine A."/>
            <person name="Liu H."/>
            <person name="Masuda S."/>
            <person name="Mauel C."/>
            <person name="Medigue C."/>
            <person name="Medina N."/>
            <person name="Mellado R.P."/>
            <person name="Mizuno M."/>
            <person name="Moestl D."/>
            <person name="Nakai S."/>
            <person name="Noback M."/>
            <person name="Noone D."/>
            <person name="O'Reilly M."/>
            <person name="Ogawa K."/>
            <person name="Ogiwara A."/>
            <person name="Oudega B."/>
            <person name="Park S.H."/>
            <person name="Parro V."/>
            <person name="Pohl T.M."/>
            <person name="Portetelle D."/>
            <person name="Porwollik S."/>
            <person name="Prescott A.M."/>
            <person name="Presecan E."/>
            <person name="Pujic P."/>
            <person name="Purnelle B."/>
            <person name="Rapoport G."/>
            <person name="Rey M."/>
            <person name="Reynolds S."/>
            <person name="Rieger M."/>
            <person name="Rivolta C."/>
            <person name="Rocha E."/>
            <person name="Roche B."/>
            <person name="Rose M."/>
            <person name="Sadaie Y."/>
            <person name="Sato T."/>
            <person name="Scanlan E."/>
            <person name="Schleich S."/>
            <person name="Schroeter R."/>
            <person name="Scoffone F."/>
            <person name="Sekiguchi J."/>
            <person name="Sekowska A."/>
            <person name="Seror S.J."/>
            <person name="Serror P."/>
            <person name="Shin B.S."/>
            <person name="Soldo B."/>
            <person name="Sorokin A."/>
            <person name="Tacconi E."/>
            <person name="Takagi T."/>
            <person name="Takahashi H."/>
            <person name="Takemaru K."/>
            <person name="Takeuchi M."/>
            <person name="Tamakoshi A."/>
            <person name="Tanaka T."/>
            <person name="Terpstra P."/>
            <person name="Tognoni A."/>
            <person name="Tosato V."/>
            <person name="Uchiyama S."/>
            <person name="Vandenbol M."/>
            <person name="Vannier F."/>
            <person name="Vassarotti A."/>
            <person name="Viari A."/>
            <person name="Wambutt R."/>
            <person name="Wedler E."/>
            <person name="Wedler H."/>
            <person name="Weitzenegger T."/>
            <person name="Winters P."/>
            <person name="Wipat A."/>
            <person name="Yamamoto H."/>
            <person name="Yamane K."/>
            <person name="Yasumoto K."/>
            <person name="Yata K."/>
            <person name="Yoshida K."/>
            <person name="Yoshikawa H.F."/>
            <person name="Zumstein E."/>
            <person name="Yoshikawa H."/>
            <person name="Danchin A."/>
        </authorList>
    </citation>
    <scope>NUCLEOTIDE SEQUENCE [LARGE SCALE GENOMIC DNA]</scope>
    <source>
        <strain evidence="1 2">168</strain>
    </source>
</reference>
<dbReference type="GeneID" id="37862877"/>
<protein>
    <submittedName>
        <fullName evidence="1">Uncharacterized protein</fullName>
    </submittedName>
</protein>
<dbReference type="AlphaFoldDB" id="A0A2K4Z9J6"/>
<keyword evidence="2" id="KW-1185">Reference proteome</keyword>
<dbReference type="Proteomes" id="UP000001570">
    <property type="component" value="Chromosome"/>
</dbReference>
<proteinExistence type="predicted"/>
<sequence>MVDLSRRDITSTNFLTSSNSISFIEFIPLNEINVLINQVSYFLALYRFHHKKDMKNLNCHLSN</sequence>
<dbReference type="RefSeq" id="WP_119123065.1">
    <property type="nucleotide sequence ID" value="NC_000964.3"/>
</dbReference>
<name>A0A2K4Z9J6_BACSU</name>
<dbReference type="EMBL" id="AL009126">
    <property type="protein sequence ID" value="SOX90565.1"/>
    <property type="molecule type" value="Genomic_DNA"/>
</dbReference>
<dbReference type="RefSeq" id="YP_009513967.1">
    <property type="nucleotide sequence ID" value="NC_000964.3"/>
</dbReference>